<protein>
    <submittedName>
        <fullName evidence="2">AB hydrolase-1 domain-containing protein</fullName>
    </submittedName>
</protein>
<evidence type="ECO:0000259" key="1">
    <source>
        <dbReference type="Pfam" id="PF12697"/>
    </source>
</evidence>
<organism evidence="2 3">
    <name type="scientific">Favolaschia claudopus</name>
    <dbReference type="NCBI Taxonomy" id="2862362"/>
    <lineage>
        <taxon>Eukaryota</taxon>
        <taxon>Fungi</taxon>
        <taxon>Dikarya</taxon>
        <taxon>Basidiomycota</taxon>
        <taxon>Agaricomycotina</taxon>
        <taxon>Agaricomycetes</taxon>
        <taxon>Agaricomycetidae</taxon>
        <taxon>Agaricales</taxon>
        <taxon>Marasmiineae</taxon>
        <taxon>Mycenaceae</taxon>
        <taxon>Favolaschia</taxon>
    </lineage>
</organism>
<keyword evidence="3" id="KW-1185">Reference proteome</keyword>
<proteinExistence type="predicted"/>
<dbReference type="InterPro" id="IPR000073">
    <property type="entry name" value="AB_hydrolase_1"/>
</dbReference>
<feature type="domain" description="AB hydrolase-1" evidence="1">
    <location>
        <begin position="29"/>
        <end position="326"/>
    </location>
</feature>
<dbReference type="SUPFAM" id="SSF53474">
    <property type="entry name" value="alpha/beta-Hydrolases"/>
    <property type="match status" value="1"/>
</dbReference>
<name>A0AAW0DQS3_9AGAR</name>
<accession>A0AAW0DQS3</accession>
<dbReference type="EMBL" id="JAWWNJ010000006">
    <property type="protein sequence ID" value="KAK7053764.1"/>
    <property type="molecule type" value="Genomic_DNA"/>
</dbReference>
<gene>
    <name evidence="2" type="ORF">R3P38DRAFT_2852020</name>
</gene>
<keyword evidence="2" id="KW-0378">Hydrolase</keyword>
<comment type="caution">
    <text evidence="2">The sequence shown here is derived from an EMBL/GenBank/DDBJ whole genome shotgun (WGS) entry which is preliminary data.</text>
</comment>
<evidence type="ECO:0000313" key="2">
    <source>
        <dbReference type="EMBL" id="KAK7053764.1"/>
    </source>
</evidence>
<dbReference type="Proteomes" id="UP001362999">
    <property type="component" value="Unassembled WGS sequence"/>
</dbReference>
<dbReference type="Pfam" id="PF12697">
    <property type="entry name" value="Abhydrolase_6"/>
    <property type="match status" value="1"/>
</dbReference>
<dbReference type="Gene3D" id="3.40.50.1820">
    <property type="entry name" value="alpha/beta hydrolase"/>
    <property type="match status" value="1"/>
</dbReference>
<dbReference type="InterPro" id="IPR029058">
    <property type="entry name" value="AB_hydrolase_fold"/>
</dbReference>
<dbReference type="AlphaFoldDB" id="A0AAW0DQS3"/>
<sequence>MPSLTLQNGVVFGYTDSGALTESTSYKTLVFIHGHTFHNGVFQRLNPVAKSNGLRVIAVNRREYPGSSSFSDEELAKFATGTDAERATLLEQQGRDLAMFLDGLITDHLPQTGGVALVGWGMGNLFLMPLVACISTLPEATRKRLSSFVRSIIMMHAPSFAFALPTPSGKLIPPTDPKIPPEALGPALAKWVSGYFIHGDLSSHNVDNLTYHNYDPAKPSTVETLKPEEFLGMMDLAPGGKYDNIIGGPPFTAPLSKQTKKALFTKTVRDSWGSAHFWVVYGDAEPWNAIQAAWSLEDLAKESACEINFKVIKGINHFFVWENPEKALTELKECI</sequence>
<reference evidence="2 3" key="1">
    <citation type="journal article" date="2024" name="J Genomics">
        <title>Draft genome sequencing and assembly of Favolaschia claudopus CIRM-BRFM 2984 isolated from oak limbs.</title>
        <authorList>
            <person name="Navarro D."/>
            <person name="Drula E."/>
            <person name="Chaduli D."/>
            <person name="Cazenave R."/>
            <person name="Ahrendt S."/>
            <person name="Wang J."/>
            <person name="Lipzen A."/>
            <person name="Daum C."/>
            <person name="Barry K."/>
            <person name="Grigoriev I.V."/>
            <person name="Favel A."/>
            <person name="Rosso M.N."/>
            <person name="Martin F."/>
        </authorList>
    </citation>
    <scope>NUCLEOTIDE SEQUENCE [LARGE SCALE GENOMIC DNA]</scope>
    <source>
        <strain evidence="2 3">CIRM-BRFM 2984</strain>
    </source>
</reference>
<dbReference type="GO" id="GO:0016787">
    <property type="term" value="F:hydrolase activity"/>
    <property type="evidence" value="ECO:0007669"/>
    <property type="project" value="UniProtKB-KW"/>
</dbReference>
<evidence type="ECO:0000313" key="3">
    <source>
        <dbReference type="Proteomes" id="UP001362999"/>
    </source>
</evidence>